<organism evidence="1 2">
    <name type="scientific">Suillus fuscotomentosus</name>
    <dbReference type="NCBI Taxonomy" id="1912939"/>
    <lineage>
        <taxon>Eukaryota</taxon>
        <taxon>Fungi</taxon>
        <taxon>Dikarya</taxon>
        <taxon>Basidiomycota</taxon>
        <taxon>Agaricomycotina</taxon>
        <taxon>Agaricomycetes</taxon>
        <taxon>Agaricomycetidae</taxon>
        <taxon>Boletales</taxon>
        <taxon>Suillineae</taxon>
        <taxon>Suillaceae</taxon>
        <taxon>Suillus</taxon>
    </lineage>
</organism>
<dbReference type="RefSeq" id="XP_041221268.1">
    <property type="nucleotide sequence ID" value="XM_041377405.1"/>
</dbReference>
<comment type="caution">
    <text evidence="1">The sequence shown here is derived from an EMBL/GenBank/DDBJ whole genome shotgun (WGS) entry which is preliminary data.</text>
</comment>
<protein>
    <submittedName>
        <fullName evidence="1">Uncharacterized protein</fullName>
    </submittedName>
</protein>
<dbReference type="Proteomes" id="UP001195769">
    <property type="component" value="Unassembled WGS sequence"/>
</dbReference>
<reference evidence="1" key="1">
    <citation type="journal article" date="2020" name="New Phytol.">
        <title>Comparative genomics reveals dynamic genome evolution in host specialist ectomycorrhizal fungi.</title>
        <authorList>
            <person name="Lofgren L.A."/>
            <person name="Nguyen N.H."/>
            <person name="Vilgalys R."/>
            <person name="Ruytinx J."/>
            <person name="Liao H.L."/>
            <person name="Branco S."/>
            <person name="Kuo A."/>
            <person name="LaButti K."/>
            <person name="Lipzen A."/>
            <person name="Andreopoulos W."/>
            <person name="Pangilinan J."/>
            <person name="Riley R."/>
            <person name="Hundley H."/>
            <person name="Na H."/>
            <person name="Barry K."/>
            <person name="Grigoriev I.V."/>
            <person name="Stajich J.E."/>
            <person name="Kennedy P.G."/>
        </authorList>
    </citation>
    <scope>NUCLEOTIDE SEQUENCE</scope>
    <source>
        <strain evidence="1">FC203</strain>
    </source>
</reference>
<keyword evidence="2" id="KW-1185">Reference proteome</keyword>
<sequence>MSGPQWEPYHWLQLISGPQSELWTGPDPYPPSGKGQMCGPQWEPSTAVGCCATRTYIPMLTTGRGPQWEPSTAVGQQYGPLTHAVPFGSRWNVYRTADQEGTTMNLGLG</sequence>
<gene>
    <name evidence="1" type="ORF">F5891DRAFT_984125</name>
</gene>
<proteinExistence type="predicted"/>
<accession>A0AAD4HGI8</accession>
<name>A0AAD4HGI8_9AGAM</name>
<dbReference type="AlphaFoldDB" id="A0AAD4HGI8"/>
<evidence type="ECO:0000313" key="1">
    <source>
        <dbReference type="EMBL" id="KAG1895692.1"/>
    </source>
</evidence>
<evidence type="ECO:0000313" key="2">
    <source>
        <dbReference type="Proteomes" id="UP001195769"/>
    </source>
</evidence>
<dbReference type="EMBL" id="JABBWK010000064">
    <property type="protein sequence ID" value="KAG1895692.1"/>
    <property type="molecule type" value="Genomic_DNA"/>
</dbReference>
<dbReference type="GeneID" id="64671703"/>